<dbReference type="RefSeq" id="WP_168050180.1">
    <property type="nucleotide sequence ID" value="NZ_JAATJR010000004.1"/>
</dbReference>
<dbReference type="EMBL" id="JAAVTX010000004">
    <property type="protein sequence ID" value="NKE45660.1"/>
    <property type="molecule type" value="Genomic_DNA"/>
</dbReference>
<name>A0ABX1EZZ6_9PROT</name>
<comment type="caution">
    <text evidence="1">The sequence shown here is derived from an EMBL/GenBank/DDBJ whole genome shotgun (WGS) entry which is preliminary data.</text>
</comment>
<dbReference type="Proteomes" id="UP000765160">
    <property type="component" value="Unassembled WGS sequence"/>
</dbReference>
<reference evidence="1 2" key="1">
    <citation type="submission" date="2020-03" db="EMBL/GenBank/DDBJ databases">
        <title>Roseomonas selenitidurans sp. nov. isolated from soil.</title>
        <authorList>
            <person name="Liu H."/>
        </authorList>
    </citation>
    <scope>NUCLEOTIDE SEQUENCE [LARGE SCALE GENOMIC DNA]</scope>
    <source>
        <strain evidence="1 2">JCM 15073</strain>
    </source>
</reference>
<protein>
    <submittedName>
        <fullName evidence="1">Uncharacterized protein</fullName>
    </submittedName>
</protein>
<accession>A0ABX1EZZ6</accession>
<sequence>MTDPKEPLIRDLVAWVAAAPRPYAEVMESWRTSCPRLTVWEDAVERGLLACTTRDGALWVEATPAGRAGFSPAAPP</sequence>
<proteinExistence type="predicted"/>
<gene>
    <name evidence="1" type="ORF">HB662_12795</name>
</gene>
<organism evidence="1 2">
    <name type="scientific">Falsiroseomonas frigidaquae</name>
    <dbReference type="NCBI Taxonomy" id="487318"/>
    <lineage>
        <taxon>Bacteria</taxon>
        <taxon>Pseudomonadati</taxon>
        <taxon>Pseudomonadota</taxon>
        <taxon>Alphaproteobacteria</taxon>
        <taxon>Acetobacterales</taxon>
        <taxon>Roseomonadaceae</taxon>
        <taxon>Falsiroseomonas</taxon>
    </lineage>
</organism>
<evidence type="ECO:0000313" key="2">
    <source>
        <dbReference type="Proteomes" id="UP000765160"/>
    </source>
</evidence>
<evidence type="ECO:0000313" key="1">
    <source>
        <dbReference type="EMBL" id="NKE45660.1"/>
    </source>
</evidence>
<keyword evidence="2" id="KW-1185">Reference proteome</keyword>